<sequence length="176" mass="19985">MTLPARDDSGVFEAFEIHRRYTNNHLRHYFDFLNRHSSEDRLPGLSDRASKETSKILLLKDISTSAIQELKVLENIIEEIIKKEKPLASLVSPDILSCTVVCLAVAFALPNSPLSVAFKTGTFAGSTFLTIRLIRKYLQRRQLVPLQHKVRGLIRAFKNGTIRYRDLGEVIVSSFD</sequence>
<gene>
    <name evidence="1" type="ORF">FPOA_02177</name>
</gene>
<name>A0A1B8B6A1_FUSPO</name>
<dbReference type="AlphaFoldDB" id="A0A1B8B6A1"/>
<dbReference type="EMBL" id="LYXU01000001">
    <property type="protein sequence ID" value="OBS28236.1"/>
    <property type="molecule type" value="Genomic_DNA"/>
</dbReference>
<keyword evidence="2" id="KW-1185">Reference proteome</keyword>
<reference evidence="1 2" key="1">
    <citation type="submission" date="2016-06" db="EMBL/GenBank/DDBJ databases">
        <title>Living apart together: crosstalk between the core and supernumerary genomes in a fungal plant pathogen.</title>
        <authorList>
            <person name="Vanheule A."/>
            <person name="Audenaert K."/>
            <person name="Warris S."/>
            <person name="Van De Geest H."/>
            <person name="Schijlen E."/>
            <person name="Hofte M."/>
            <person name="De Saeger S."/>
            <person name="Haesaert G."/>
            <person name="Waalwijk C."/>
            <person name="Van Der Lee T."/>
        </authorList>
    </citation>
    <scope>NUCLEOTIDE SEQUENCE [LARGE SCALE GENOMIC DNA]</scope>
    <source>
        <strain evidence="1 2">2516</strain>
    </source>
</reference>
<dbReference type="STRING" id="36050.A0A1B8B6A1"/>
<accession>A0A1B8B6A1</accession>
<comment type="caution">
    <text evidence="1">The sequence shown here is derived from an EMBL/GenBank/DDBJ whole genome shotgun (WGS) entry which is preliminary data.</text>
</comment>
<organism evidence="1 2">
    <name type="scientific">Fusarium poae</name>
    <dbReference type="NCBI Taxonomy" id="36050"/>
    <lineage>
        <taxon>Eukaryota</taxon>
        <taxon>Fungi</taxon>
        <taxon>Dikarya</taxon>
        <taxon>Ascomycota</taxon>
        <taxon>Pezizomycotina</taxon>
        <taxon>Sordariomycetes</taxon>
        <taxon>Hypocreomycetidae</taxon>
        <taxon>Hypocreales</taxon>
        <taxon>Nectriaceae</taxon>
        <taxon>Fusarium</taxon>
    </lineage>
</organism>
<evidence type="ECO:0000313" key="2">
    <source>
        <dbReference type="Proteomes" id="UP000091967"/>
    </source>
</evidence>
<proteinExistence type="predicted"/>
<evidence type="ECO:0000313" key="1">
    <source>
        <dbReference type="EMBL" id="OBS28236.1"/>
    </source>
</evidence>
<protein>
    <submittedName>
        <fullName evidence="1">Uncharacterized protein</fullName>
    </submittedName>
</protein>
<dbReference type="Proteomes" id="UP000091967">
    <property type="component" value="Unassembled WGS sequence"/>
</dbReference>